<dbReference type="Proteomes" id="UP000187406">
    <property type="component" value="Unassembled WGS sequence"/>
</dbReference>
<organism evidence="1 2">
    <name type="scientific">Cephalotus follicularis</name>
    <name type="common">Albany pitcher plant</name>
    <dbReference type="NCBI Taxonomy" id="3775"/>
    <lineage>
        <taxon>Eukaryota</taxon>
        <taxon>Viridiplantae</taxon>
        <taxon>Streptophyta</taxon>
        <taxon>Embryophyta</taxon>
        <taxon>Tracheophyta</taxon>
        <taxon>Spermatophyta</taxon>
        <taxon>Magnoliopsida</taxon>
        <taxon>eudicotyledons</taxon>
        <taxon>Gunneridae</taxon>
        <taxon>Pentapetalae</taxon>
        <taxon>rosids</taxon>
        <taxon>fabids</taxon>
        <taxon>Oxalidales</taxon>
        <taxon>Cephalotaceae</taxon>
        <taxon>Cephalotus</taxon>
    </lineage>
</organism>
<dbReference type="OrthoDB" id="1727236at2759"/>
<keyword evidence="2" id="KW-1185">Reference proteome</keyword>
<name>A0A1Q3C174_CEPFO</name>
<dbReference type="EMBL" id="BDDD01001179">
    <property type="protein sequence ID" value="GAV74014.1"/>
    <property type="molecule type" value="Genomic_DNA"/>
</dbReference>
<protein>
    <submittedName>
        <fullName evidence="1">Uncharacterized protein</fullName>
    </submittedName>
</protein>
<evidence type="ECO:0000313" key="2">
    <source>
        <dbReference type="Proteomes" id="UP000187406"/>
    </source>
</evidence>
<reference evidence="2" key="1">
    <citation type="submission" date="2016-04" db="EMBL/GenBank/DDBJ databases">
        <title>Cephalotus genome sequencing.</title>
        <authorList>
            <person name="Fukushima K."/>
            <person name="Hasebe M."/>
            <person name="Fang X."/>
        </authorList>
    </citation>
    <scope>NUCLEOTIDE SEQUENCE [LARGE SCALE GENOMIC DNA]</scope>
    <source>
        <strain evidence="2">cv. St1</strain>
    </source>
</reference>
<gene>
    <name evidence="1" type="ORF">CFOL_v3_17497</name>
</gene>
<dbReference type="InParanoid" id="A0A1Q3C174"/>
<dbReference type="AlphaFoldDB" id="A0A1Q3C174"/>
<proteinExistence type="predicted"/>
<comment type="caution">
    <text evidence="1">The sequence shown here is derived from an EMBL/GenBank/DDBJ whole genome shotgun (WGS) entry which is preliminary data.</text>
</comment>
<sequence>MPRVNPILELIKFPQPTRPINASSPKLCYNKNFDSCTPKERVLHQFRDSNSVQFPQPARPINSMSPKYWMSQNRVTYRFEDLGPVQSPRPSTPYSTFNNVSYPYYVPDDTYSRESFYRDNVPVTPRLTGKKESEVVDEIIRGISELNKKLPTRLGGQVKLDDLNINVTSTIQRGLNVSSTSPLGLQRPVDKLPNKLERFKIRTINLGGVVKEEEEHKC</sequence>
<accession>A0A1Q3C174</accession>
<evidence type="ECO:0000313" key="1">
    <source>
        <dbReference type="EMBL" id="GAV74014.1"/>
    </source>
</evidence>